<evidence type="ECO:0000313" key="6">
    <source>
        <dbReference type="EMBL" id="KAG5172442.1"/>
    </source>
</evidence>
<dbReference type="Pfam" id="PF01201">
    <property type="entry name" value="Ribosomal_S8e"/>
    <property type="match status" value="1"/>
</dbReference>
<evidence type="ECO:0000256" key="4">
    <source>
        <dbReference type="RuleBase" id="RU000669"/>
    </source>
</evidence>
<evidence type="ECO:0000256" key="1">
    <source>
        <dbReference type="ARBA" id="ARBA00005257"/>
    </source>
</evidence>
<dbReference type="AlphaFoldDB" id="A0A8H8CN09"/>
<organism evidence="6">
    <name type="scientific">Psilocybe cubensis</name>
    <name type="common">Psychedelic mushroom</name>
    <name type="synonym">Stropharia cubensis</name>
    <dbReference type="NCBI Taxonomy" id="181762"/>
    <lineage>
        <taxon>Eukaryota</taxon>
        <taxon>Fungi</taxon>
        <taxon>Dikarya</taxon>
        <taxon>Basidiomycota</taxon>
        <taxon>Agaricomycotina</taxon>
        <taxon>Agaricomycetes</taxon>
        <taxon>Agaricomycetidae</taxon>
        <taxon>Agaricales</taxon>
        <taxon>Agaricineae</taxon>
        <taxon>Strophariaceae</taxon>
        <taxon>Psilocybe</taxon>
    </lineage>
</organism>
<feature type="compositionally biased region" description="Basic residues" evidence="5">
    <location>
        <begin position="1"/>
        <end position="12"/>
    </location>
</feature>
<dbReference type="FunFam" id="1.10.168.20:FF:000001">
    <property type="entry name" value="40S ribosomal protein S8"/>
    <property type="match status" value="1"/>
</dbReference>
<protein>
    <recommendedName>
        <fullName evidence="4">40S ribosomal protein S8</fullName>
    </recommendedName>
</protein>
<dbReference type="GO" id="GO:1990904">
    <property type="term" value="C:ribonucleoprotein complex"/>
    <property type="evidence" value="ECO:0007669"/>
    <property type="project" value="UniProtKB-KW"/>
</dbReference>
<dbReference type="GO" id="GO:0006412">
    <property type="term" value="P:translation"/>
    <property type="evidence" value="ECO:0007669"/>
    <property type="project" value="InterPro"/>
</dbReference>
<name>A0A8H8CN09_PSICU</name>
<dbReference type="OrthoDB" id="1703270at2759"/>
<dbReference type="NCBIfam" id="TIGR00307">
    <property type="entry name" value="eS8"/>
    <property type="match status" value="1"/>
</dbReference>
<dbReference type="PANTHER" id="PTHR10394">
    <property type="entry name" value="40S RIBOSOMAL PROTEIN S8"/>
    <property type="match status" value="1"/>
</dbReference>
<dbReference type="PROSITE" id="PS01193">
    <property type="entry name" value="RIBOSOMAL_S8E"/>
    <property type="match status" value="1"/>
</dbReference>
<dbReference type="InterPro" id="IPR022309">
    <property type="entry name" value="Ribosomal_Se8/biogenesis_NSA2"/>
</dbReference>
<gene>
    <name evidence="6" type="ORF">JR316_001941</name>
</gene>
<dbReference type="FunFam" id="3.10.290.70:FF:000009">
    <property type="entry name" value="40S ribosomal protein S8"/>
    <property type="match status" value="1"/>
</dbReference>
<dbReference type="Gene3D" id="1.10.168.20">
    <property type="entry name" value="Ribosomal protein S8e, subdomain"/>
    <property type="match status" value="1"/>
</dbReference>
<keyword evidence="2 4" id="KW-0689">Ribosomal protein</keyword>
<accession>A0A8H8CN09</accession>
<reference evidence="6" key="1">
    <citation type="submission" date="2021-02" db="EMBL/GenBank/DDBJ databases">
        <title>Psilocybe cubensis genome.</title>
        <authorList>
            <person name="Mckernan K.J."/>
            <person name="Crawford S."/>
            <person name="Trippe A."/>
            <person name="Kane L.T."/>
            <person name="Mclaughlin S."/>
        </authorList>
    </citation>
    <scope>NUCLEOTIDE SEQUENCE [LARGE SCALE GENOMIC DNA]</scope>
    <source>
        <strain evidence="6">MGC-MH-2018</strain>
    </source>
</reference>
<evidence type="ECO:0000256" key="3">
    <source>
        <dbReference type="ARBA" id="ARBA00023274"/>
    </source>
</evidence>
<feature type="region of interest" description="Disordered" evidence="5">
    <location>
        <begin position="1"/>
        <end position="38"/>
    </location>
</feature>
<comment type="caution">
    <text evidence="6">The sequence shown here is derived from an EMBL/GenBank/DDBJ whole genome shotgun (WGS) entry which is preliminary data.</text>
</comment>
<proteinExistence type="inferred from homology"/>
<keyword evidence="3 4" id="KW-0687">Ribonucleoprotein</keyword>
<comment type="similarity">
    <text evidence="1 4">Belongs to the eukaryotic ribosomal protein eS8 family.</text>
</comment>
<feature type="region of interest" description="Disordered" evidence="5">
    <location>
        <begin position="120"/>
        <end position="149"/>
    </location>
</feature>
<dbReference type="InterPro" id="IPR018283">
    <property type="entry name" value="Ribosomal_eS8_CS"/>
</dbReference>
<dbReference type="GO" id="GO:0005840">
    <property type="term" value="C:ribosome"/>
    <property type="evidence" value="ECO:0007669"/>
    <property type="project" value="UniProtKB-KW"/>
</dbReference>
<evidence type="ECO:0000256" key="5">
    <source>
        <dbReference type="SAM" id="MobiDB-lite"/>
    </source>
</evidence>
<evidence type="ECO:0000256" key="2">
    <source>
        <dbReference type="ARBA" id="ARBA00022980"/>
    </source>
</evidence>
<dbReference type="InterPro" id="IPR042563">
    <property type="entry name" value="Ribosomal_protein_eS8_euk"/>
</dbReference>
<dbReference type="GO" id="GO:0003735">
    <property type="term" value="F:structural constituent of ribosome"/>
    <property type="evidence" value="ECO:0007669"/>
    <property type="project" value="InterPro"/>
</dbReference>
<dbReference type="InterPro" id="IPR001047">
    <property type="entry name" value="Ribosomal_eS8"/>
</dbReference>
<dbReference type="EMBL" id="JAFIQS010000002">
    <property type="protein sequence ID" value="KAG5172442.1"/>
    <property type="molecule type" value="Genomic_DNA"/>
</dbReference>
<sequence length="210" mass="23784">MGISRSSRHKRSATGGQRSHYRKKRKFELGRQPASTKLGAKRVHTVRTRGGNVKYRALRLESGNFAWGSEHTTRKTRIISVVYNASNNELVRTNTLVKNAIIQVDAAPFRQWYESHYAQPVTKKGKSTTTEAAAEPVKLSNHAQRNLDERKKEAKIDPLLESQFAAGRLYAAISSRPGQSGRADGYILEGKELEFYLRKLRTRKEKHAHA</sequence>
<dbReference type="CDD" id="cd11380">
    <property type="entry name" value="Ribosomal_S8e_like"/>
    <property type="match status" value="1"/>
</dbReference>
<dbReference type="Gene3D" id="3.10.290.70">
    <property type="match status" value="1"/>
</dbReference>